<dbReference type="RefSeq" id="WP_014799807.1">
    <property type="nucleotide sequence ID" value="NC_018018.1"/>
</dbReference>
<sequence>MDNLRSILDTFSEEEKKALHAFVQRQKIRKNRKDLQLLELLQEETPYNGKELLLKLYPKTQNKVAYHALRRRLMQHFIDFITLSRSTDQTIEGTDIMGVISLSHYLFEVNLEKIAWKYLKKAENQAQENEQYHLLNSIYNLALANTNNEFAPPFEQLLKLRNQNKILAEQEERAHIANCILKNKLTEAKREGKALDFDKIMTQILEEWDLTRAVSERPKIRFNLLNIARSAVVAKKDYYYFEFFLRANYDELLNDILISEKKQSYNQYYRLSLLYMLAHVLYRNKKFKESLKYLDEFNTILESSTKNLKSYKTSFYSKFILLKAANLAFTNEREKAILLLENLLKKNKSILSTNDILNTHLNLVFYHFQKDDFKKAHKVLLDFGHSDAWVEKKMGKEWVVRKWLIESVLQFELKNDDIARKIISKIKQKYASLLGQSNYQNGKPFLNLLEEYMRYPQRVTNQDFFEKVEKVITFAENTQREDLQQMAFYAWLKSKMEKRNYYETLLELASN</sequence>
<dbReference type="KEGG" id="fli:Fleli_4088"/>
<keyword evidence="2" id="KW-1185">Reference proteome</keyword>
<dbReference type="OrthoDB" id="732094at2"/>
<evidence type="ECO:0000313" key="1">
    <source>
        <dbReference type="EMBL" id="AFM06384.1"/>
    </source>
</evidence>
<dbReference type="PATRIC" id="fig|880071.3.peg.4089"/>
<reference evidence="2" key="1">
    <citation type="submission" date="2012-06" db="EMBL/GenBank/DDBJ databases">
        <title>The complete genome of Flexibacter litoralis DSM 6794.</title>
        <authorList>
            <person name="Lucas S."/>
            <person name="Copeland A."/>
            <person name="Lapidus A."/>
            <person name="Glavina del Rio T."/>
            <person name="Dalin E."/>
            <person name="Tice H."/>
            <person name="Bruce D."/>
            <person name="Goodwin L."/>
            <person name="Pitluck S."/>
            <person name="Peters L."/>
            <person name="Ovchinnikova G."/>
            <person name="Lu M."/>
            <person name="Kyrpides N."/>
            <person name="Mavromatis K."/>
            <person name="Ivanova N."/>
            <person name="Brettin T."/>
            <person name="Detter J.C."/>
            <person name="Han C."/>
            <person name="Larimer F."/>
            <person name="Land M."/>
            <person name="Hauser L."/>
            <person name="Markowitz V."/>
            <person name="Cheng J.-F."/>
            <person name="Hugenholtz P."/>
            <person name="Woyke T."/>
            <person name="Wu D."/>
            <person name="Spring S."/>
            <person name="Lang E."/>
            <person name="Kopitz M."/>
            <person name="Brambilla E."/>
            <person name="Klenk H.-P."/>
            <person name="Eisen J.A."/>
        </authorList>
    </citation>
    <scope>NUCLEOTIDE SEQUENCE [LARGE SCALE GENOMIC DNA]</scope>
    <source>
        <strain evidence="2">ATCC 23117 / DSM 6794 / NBRC 15988 / NCIMB 1366 / Sio-4</strain>
    </source>
</reference>
<name>I4AQZ9_BERLS</name>
<evidence type="ECO:0000313" key="2">
    <source>
        <dbReference type="Proteomes" id="UP000006054"/>
    </source>
</evidence>
<proteinExistence type="predicted"/>
<dbReference type="HOGENOM" id="CLU_534954_0_0_10"/>
<organism evidence="1 2">
    <name type="scientific">Bernardetia litoralis (strain ATCC 23117 / DSM 6794 / NBRC 15988 / NCIMB 1366 / Fx l1 / Sio-4)</name>
    <name type="common">Flexibacter litoralis</name>
    <dbReference type="NCBI Taxonomy" id="880071"/>
    <lineage>
        <taxon>Bacteria</taxon>
        <taxon>Pseudomonadati</taxon>
        <taxon>Bacteroidota</taxon>
        <taxon>Cytophagia</taxon>
        <taxon>Cytophagales</taxon>
        <taxon>Bernardetiaceae</taxon>
        <taxon>Bernardetia</taxon>
    </lineage>
</organism>
<protein>
    <submittedName>
        <fullName evidence="1">Uncharacterized protein</fullName>
    </submittedName>
</protein>
<dbReference type="SUPFAM" id="SSF48452">
    <property type="entry name" value="TPR-like"/>
    <property type="match status" value="1"/>
</dbReference>
<dbReference type="EMBL" id="CP003345">
    <property type="protein sequence ID" value="AFM06384.1"/>
    <property type="molecule type" value="Genomic_DNA"/>
</dbReference>
<gene>
    <name evidence="1" type="ordered locus">Fleli_4088</name>
</gene>
<dbReference type="AlphaFoldDB" id="I4AQZ9"/>
<accession>I4AQZ9</accession>
<dbReference type="eggNOG" id="ENOG502Z8Q2">
    <property type="taxonomic scope" value="Bacteria"/>
</dbReference>
<dbReference type="InterPro" id="IPR011990">
    <property type="entry name" value="TPR-like_helical_dom_sf"/>
</dbReference>
<dbReference type="Proteomes" id="UP000006054">
    <property type="component" value="Chromosome"/>
</dbReference>